<dbReference type="PANTHER" id="PTHR10730:SF45">
    <property type="entry name" value="PROCOLLAGEN-LYSINE,2-OXOGLUTARATE 5-DIOXYGENASE"/>
    <property type="match status" value="1"/>
</dbReference>
<accession>T1GUD3</accession>
<name>T1GUD3_MEGSC</name>
<dbReference type="EnsemblMetazoa" id="MESCA007343-RA">
    <property type="protein sequence ID" value="MESCA007343-PA"/>
    <property type="gene ID" value="MESCA007343"/>
</dbReference>
<dbReference type="SUPFAM" id="SSF53448">
    <property type="entry name" value="Nucleotide-diphospho-sugar transferases"/>
    <property type="match status" value="1"/>
</dbReference>
<evidence type="ECO:0000313" key="2">
    <source>
        <dbReference type="EnsemblMetazoa" id="MESCA007343-PA"/>
    </source>
</evidence>
<evidence type="ECO:0000259" key="1">
    <source>
        <dbReference type="Pfam" id="PF25342"/>
    </source>
</evidence>
<reference evidence="3" key="1">
    <citation type="submission" date="2013-02" db="EMBL/GenBank/DDBJ databases">
        <authorList>
            <person name="Hughes D."/>
        </authorList>
    </citation>
    <scope>NUCLEOTIDE SEQUENCE</scope>
    <source>
        <strain>Durham</strain>
        <strain evidence="3">NC isolate 2 -- Noor lab</strain>
    </source>
</reference>
<dbReference type="GO" id="GO:0008475">
    <property type="term" value="F:procollagen-lysine 5-dioxygenase activity"/>
    <property type="evidence" value="ECO:0007669"/>
    <property type="project" value="TreeGrafter"/>
</dbReference>
<protein>
    <recommendedName>
        <fullName evidence="1">PLOD1-3-like GT domain-containing protein</fullName>
    </recommendedName>
</protein>
<dbReference type="Pfam" id="PF25342">
    <property type="entry name" value="GT_PLOD"/>
    <property type="match status" value="1"/>
</dbReference>
<keyword evidence="3" id="KW-1185">Reference proteome</keyword>
<sequence>MLTDHLIIDKTGYKKQIEALLNDSPIENSDDDQLYFSEIFVNESKRKSYGIKLDTKSEIFQNLNGAKKDIKLNLDAETGSGSVENLHFKTFPSIIHGNGASKYTHLRFLGNYLAGTFDKICKICKEDNIELDEENLPTISLTISIIKPYPFLKEFWEKIGDLNYPKNKINLFVHCHVPTYVASDEVSKKFIEDHGSEYLSVRFIGTSDELQHGNKLQDQAIERGSDYLFFVDGDMHLDNPNVLRDLLKYNRGFIAPLLSKHNSLWSNFWGDLSTTGFYARSLDYMDIVDRKIIGMWNVPYISGGYLIKKELFPKLNFNHQTDLDPDMSLCEKLRKDDVFMYIVNEDKYGHLVDDSEFDPTRTKPDFYSLPTNQLDWEKRYLHPEYHTQLNESYKQMQPCTDVFWLKMVTDEFCDDLVEIMETFGQWSSGSNKDDRIQEVTKTFQQEIFTLDKSV</sequence>
<dbReference type="InterPro" id="IPR029044">
    <property type="entry name" value="Nucleotide-diphossugar_trans"/>
</dbReference>
<dbReference type="OMA" id="ERNEANF"/>
<dbReference type="HOGENOM" id="CLU_022320_1_1_1"/>
<dbReference type="InterPro" id="IPR057589">
    <property type="entry name" value="GT_PLOD"/>
</dbReference>
<dbReference type="GO" id="GO:0005783">
    <property type="term" value="C:endoplasmic reticulum"/>
    <property type="evidence" value="ECO:0007669"/>
    <property type="project" value="TreeGrafter"/>
</dbReference>
<proteinExistence type="predicted"/>
<dbReference type="PANTHER" id="PTHR10730">
    <property type="entry name" value="PROCOLLAGEN-LYSINE,2-OXOGLUTARATE 5-DIOXYGENASE/GLYCOSYLTRANSFERASE 25 FAMILY MEMBER"/>
    <property type="match status" value="1"/>
</dbReference>
<dbReference type="InterPro" id="IPR050757">
    <property type="entry name" value="Collagen_mod_GT25"/>
</dbReference>
<evidence type="ECO:0000313" key="3">
    <source>
        <dbReference type="Proteomes" id="UP000015102"/>
    </source>
</evidence>
<reference evidence="2" key="2">
    <citation type="submission" date="2015-06" db="UniProtKB">
        <authorList>
            <consortium name="EnsemblMetazoa"/>
        </authorList>
    </citation>
    <scope>IDENTIFICATION</scope>
</reference>
<feature type="domain" description="PLOD1-3-like GT" evidence="1">
    <location>
        <begin position="12"/>
        <end position="118"/>
    </location>
</feature>
<dbReference type="EMBL" id="CAQQ02125270">
    <property type="status" value="NOT_ANNOTATED_CDS"/>
    <property type="molecule type" value="Genomic_DNA"/>
</dbReference>
<dbReference type="Proteomes" id="UP000015102">
    <property type="component" value="Unassembled WGS sequence"/>
</dbReference>
<dbReference type="AlphaFoldDB" id="T1GUD3"/>
<dbReference type="STRING" id="36166.T1GUD3"/>
<organism evidence="2 3">
    <name type="scientific">Megaselia scalaris</name>
    <name type="common">Humpbacked fly</name>
    <name type="synonym">Phora scalaris</name>
    <dbReference type="NCBI Taxonomy" id="36166"/>
    <lineage>
        <taxon>Eukaryota</taxon>
        <taxon>Metazoa</taxon>
        <taxon>Ecdysozoa</taxon>
        <taxon>Arthropoda</taxon>
        <taxon>Hexapoda</taxon>
        <taxon>Insecta</taxon>
        <taxon>Pterygota</taxon>
        <taxon>Neoptera</taxon>
        <taxon>Endopterygota</taxon>
        <taxon>Diptera</taxon>
        <taxon>Brachycera</taxon>
        <taxon>Muscomorpha</taxon>
        <taxon>Platypezoidea</taxon>
        <taxon>Phoridae</taxon>
        <taxon>Megaseliini</taxon>
        <taxon>Megaselia</taxon>
    </lineage>
</organism>